<feature type="signal peptide" evidence="1">
    <location>
        <begin position="1"/>
        <end position="20"/>
    </location>
</feature>
<name>A0A7W8MTD5_9BACT</name>
<feature type="chain" id="PRO_5030535064" description="Transporter" evidence="1">
    <location>
        <begin position="21"/>
        <end position="278"/>
    </location>
</feature>
<dbReference type="InterPro" id="IPR025737">
    <property type="entry name" value="FApF"/>
</dbReference>
<keyword evidence="3" id="KW-1185">Reference proteome</keyword>
<reference evidence="2" key="1">
    <citation type="submission" date="2020-08" db="EMBL/GenBank/DDBJ databases">
        <title>Genomic Encyclopedia of Type Strains, Phase IV (KMG-V): Genome sequencing to study the core and pangenomes of soil and plant-associated prokaryotes.</title>
        <authorList>
            <person name="Whitman W."/>
        </authorList>
    </citation>
    <scope>NUCLEOTIDE SEQUENCE [LARGE SCALE GENOMIC DNA]</scope>
    <source>
        <strain evidence="2">M8UP27</strain>
    </source>
</reference>
<dbReference type="AlphaFoldDB" id="A0A7W8MTD5"/>
<evidence type="ECO:0000256" key="1">
    <source>
        <dbReference type="SAM" id="SignalP"/>
    </source>
</evidence>
<dbReference type="Pfam" id="PF13557">
    <property type="entry name" value="Phenol_MetA_deg"/>
    <property type="match status" value="1"/>
</dbReference>
<organism evidence="2 3">
    <name type="scientific">Tunturiibacter empetritectus</name>
    <dbReference type="NCBI Taxonomy" id="3069691"/>
    <lineage>
        <taxon>Bacteria</taxon>
        <taxon>Pseudomonadati</taxon>
        <taxon>Acidobacteriota</taxon>
        <taxon>Terriglobia</taxon>
        <taxon>Terriglobales</taxon>
        <taxon>Acidobacteriaceae</taxon>
        <taxon>Tunturiibacter</taxon>
    </lineage>
</organism>
<proteinExistence type="predicted"/>
<evidence type="ECO:0000313" key="3">
    <source>
        <dbReference type="Proteomes" id="UP000568106"/>
    </source>
</evidence>
<gene>
    <name evidence="2" type="ORF">HDF09_002775</name>
</gene>
<dbReference type="Proteomes" id="UP000568106">
    <property type="component" value="Unassembled WGS sequence"/>
</dbReference>
<evidence type="ECO:0000313" key="2">
    <source>
        <dbReference type="EMBL" id="MBB5318089.1"/>
    </source>
</evidence>
<sequence length="278" mass="30332">MKPAVLLILLCSLFPSTVLAQSNFFHAWEDRVRATSAAQPAWPVPVVGSPSTIVQLARTDFLRQYTSTHTLTWNYDNGKGVNLIPFARTEFDINLPPYIQHNTPKAADGAGDFSVIAKYRPFAANVEQGNYSTLVQVTFSVPTGSYKNGTAVSTITPTGVLGKGFGNFDVQSALGVVLPTSSVPQIGRTIQWNTTAQYKVGKYFWPEVEANASYYHGGSTNDGKSQVFMTPGLMISKIKFRKDPKDRLGLVLGTGMQIATSSFHTYNHGLVLTGRIVF</sequence>
<accession>A0A7W8MTD5</accession>
<protein>
    <recommendedName>
        <fullName evidence="4">Transporter</fullName>
    </recommendedName>
</protein>
<dbReference type="EMBL" id="JACHDY010000003">
    <property type="protein sequence ID" value="MBB5318089.1"/>
    <property type="molecule type" value="Genomic_DNA"/>
</dbReference>
<keyword evidence="1" id="KW-0732">Signal</keyword>
<evidence type="ECO:0008006" key="4">
    <source>
        <dbReference type="Google" id="ProtNLM"/>
    </source>
</evidence>
<comment type="caution">
    <text evidence="2">The sequence shown here is derived from an EMBL/GenBank/DDBJ whole genome shotgun (WGS) entry which is preliminary data.</text>
</comment>